<dbReference type="InterPro" id="IPR038597">
    <property type="entry name" value="GGGP/HepGP_synthase_sf"/>
</dbReference>
<keyword evidence="3 9" id="KW-0479">Metal-binding</keyword>
<reference evidence="10 11" key="1">
    <citation type="submission" date="2021-07" db="EMBL/GenBank/DDBJ databases">
        <title>Paenibacillus radiodurans sp. nov., isolated from the southeastern edge of Tengger Desert.</title>
        <authorList>
            <person name="Zhang G."/>
        </authorList>
    </citation>
    <scope>NUCLEOTIDE SEQUENCE [LARGE SCALE GENOMIC DNA]</scope>
    <source>
        <strain evidence="10 11">CCM 7311</strain>
    </source>
</reference>
<keyword evidence="4 9" id="KW-0460">Magnesium</keyword>
<evidence type="ECO:0000256" key="6">
    <source>
        <dbReference type="ARBA" id="ARBA00023209"/>
    </source>
</evidence>
<dbReference type="NCBIfam" id="TIGR01768">
    <property type="entry name" value="GGGP-family"/>
    <property type="match status" value="1"/>
</dbReference>
<keyword evidence="7 9" id="KW-1208">Phospholipid metabolism</keyword>
<feature type="binding site" evidence="9">
    <location>
        <position position="14"/>
    </location>
    <ligand>
        <name>sn-glycerol 1-phosphate</name>
        <dbReference type="ChEBI" id="CHEBI:57685"/>
    </ligand>
</feature>
<accession>A0ABS7C6A2</accession>
<keyword evidence="6 9" id="KW-0594">Phospholipid biosynthesis</keyword>
<dbReference type="PANTHER" id="PTHR40029">
    <property type="match status" value="1"/>
</dbReference>
<comment type="caution">
    <text evidence="9">Lacks conserved residue(s) required for the propagation of feature annotation.</text>
</comment>
<evidence type="ECO:0000256" key="5">
    <source>
        <dbReference type="ARBA" id="ARBA00023098"/>
    </source>
</evidence>
<gene>
    <name evidence="9" type="primary">pcrB</name>
    <name evidence="10" type="ORF">K0U00_20655</name>
</gene>
<feature type="binding site" evidence="9">
    <location>
        <position position="16"/>
    </location>
    <ligand>
        <name>Mg(2+)</name>
        <dbReference type="ChEBI" id="CHEBI:18420"/>
    </ligand>
</feature>
<name>A0ABS7C6A2_9BACL</name>
<evidence type="ECO:0000256" key="7">
    <source>
        <dbReference type="ARBA" id="ARBA00023264"/>
    </source>
</evidence>
<dbReference type="NCBIfam" id="NF003199">
    <property type="entry name" value="PRK04169.1-3"/>
    <property type="match status" value="1"/>
</dbReference>
<dbReference type="Proteomes" id="UP001519887">
    <property type="component" value="Unassembled WGS sequence"/>
</dbReference>
<comment type="cofactor">
    <cofactor evidence="9">
        <name>Mg(2+)</name>
        <dbReference type="ChEBI" id="CHEBI:18420"/>
    </cofactor>
</comment>
<comment type="similarity">
    <text evidence="9">Belongs to the GGGP/HepGP synthase family. Group I subfamily.</text>
</comment>
<comment type="function">
    <text evidence="9">Prenyltransferase that catalyzes in vivo the transfer of the heptaprenyl moiety of heptaprenyl pyrophosphate (HepPP; 35 carbon atoms) to the C3 hydroxyl of sn-glycerol-1-phosphate (G1P), producing heptaprenylglyceryl phosphate (HepGP). This reaction is an ether-bond-formation step in the biosynthesis of archaea-type G1P-based membrane lipids found in Bacillales.</text>
</comment>
<dbReference type="SUPFAM" id="SSF51395">
    <property type="entry name" value="FMN-linked oxidoreductases"/>
    <property type="match status" value="1"/>
</dbReference>
<comment type="catalytic activity">
    <reaction evidence="8 9">
        <text>sn-glycerol 1-phosphate + all-trans-heptaprenyl diphosphate = 3-heptaprenyl-sn-glycero-1-phosphate + diphosphate</text>
        <dbReference type="Rhea" id="RHEA:33495"/>
        <dbReference type="ChEBI" id="CHEBI:33019"/>
        <dbReference type="ChEBI" id="CHEBI:57685"/>
        <dbReference type="ChEBI" id="CHEBI:58206"/>
        <dbReference type="ChEBI" id="CHEBI:64781"/>
        <dbReference type="EC" id="2.5.1.n9"/>
    </reaction>
</comment>
<evidence type="ECO:0000313" key="11">
    <source>
        <dbReference type="Proteomes" id="UP001519887"/>
    </source>
</evidence>
<evidence type="ECO:0000313" key="10">
    <source>
        <dbReference type="EMBL" id="MBW7456450.1"/>
    </source>
</evidence>
<dbReference type="PANTHER" id="PTHR40029:SF2">
    <property type="entry name" value="HEPTAPRENYLGLYCERYL PHOSPHATE SYNTHASE"/>
    <property type="match status" value="1"/>
</dbReference>
<evidence type="ECO:0000256" key="1">
    <source>
        <dbReference type="ARBA" id="ARBA00022516"/>
    </source>
</evidence>
<dbReference type="InterPro" id="IPR008205">
    <property type="entry name" value="GGGP_HepGP_synthase"/>
</dbReference>
<evidence type="ECO:0000256" key="4">
    <source>
        <dbReference type="ARBA" id="ARBA00022842"/>
    </source>
</evidence>
<dbReference type="GO" id="GO:0016740">
    <property type="term" value="F:transferase activity"/>
    <property type="evidence" value="ECO:0007669"/>
    <property type="project" value="UniProtKB-KW"/>
</dbReference>
<dbReference type="InterPro" id="IPR039074">
    <property type="entry name" value="GGGP/HepGP_synthase_I"/>
</dbReference>
<dbReference type="Gene3D" id="3.20.20.390">
    <property type="entry name" value="FMN-linked oxidoreductases"/>
    <property type="match status" value="1"/>
</dbReference>
<dbReference type="Pfam" id="PF01884">
    <property type="entry name" value="PcrB"/>
    <property type="match status" value="1"/>
</dbReference>
<dbReference type="NCBIfam" id="NF003197">
    <property type="entry name" value="PRK04169.1-1"/>
    <property type="match status" value="1"/>
</dbReference>
<dbReference type="CDD" id="cd02812">
    <property type="entry name" value="PcrB_like"/>
    <property type="match status" value="1"/>
</dbReference>
<comment type="subunit">
    <text evidence="9">Homodimer.</text>
</comment>
<feature type="binding site" evidence="9">
    <location>
        <position position="42"/>
    </location>
    <ligand>
        <name>Mg(2+)</name>
        <dbReference type="ChEBI" id="CHEBI:18420"/>
    </ligand>
</feature>
<protein>
    <recommendedName>
        <fullName evidence="9">Heptaprenylglyceryl phosphate synthase</fullName>
        <shortName evidence="9">HepGP synthase</shortName>
        <ecNumber evidence="9">2.5.1.n9</ecNumber>
    </recommendedName>
    <alternativeName>
        <fullName evidence="9">Glycerol-1-phosphate heptaprenyltransferase</fullName>
    </alternativeName>
</protein>
<feature type="binding site" evidence="9">
    <location>
        <begin position="161"/>
        <end position="166"/>
    </location>
    <ligand>
        <name>sn-glycerol 1-phosphate</name>
        <dbReference type="ChEBI" id="CHEBI:57685"/>
    </ligand>
</feature>
<comment type="caution">
    <text evidence="10">The sequence shown here is derived from an EMBL/GenBank/DDBJ whole genome shotgun (WGS) entry which is preliminary data.</text>
</comment>
<feature type="binding site" evidence="9">
    <location>
        <begin position="211"/>
        <end position="212"/>
    </location>
    <ligand>
        <name>sn-glycerol 1-phosphate</name>
        <dbReference type="ChEBI" id="CHEBI:57685"/>
    </ligand>
</feature>
<dbReference type="EMBL" id="JAHZIK010000581">
    <property type="protein sequence ID" value="MBW7456450.1"/>
    <property type="molecule type" value="Genomic_DNA"/>
</dbReference>
<dbReference type="RefSeq" id="WP_210038953.1">
    <property type="nucleotide sequence ID" value="NZ_JBHLVU010000043.1"/>
</dbReference>
<keyword evidence="5 9" id="KW-0443">Lipid metabolism</keyword>
<sequence>MQAAIYSTWRHIFKLDPDRSLTDEALDAICLSGTDGIIVGGSTGVTYDNTVELLSRIRRYEVPCALEVSDEDAVVAGFDHYFIPLVLNTPNAEWMMGRQVQALRKFGAFIPWKETSAQGYLILNSQATAAKLTEASTELSIEDVEAHIYMADRLLHLPVVYLEYSGMFGDIALVGRVRGLLQGAQLFYGGGIDTAEKARQAAEAAHTVVVGNAVYENLEQALQTVEAVRGVEVKLG</sequence>
<keyword evidence="2 9" id="KW-0808">Transferase</keyword>
<comment type="pathway">
    <text evidence="9">Membrane lipid metabolism; glycerophospholipid metabolism.</text>
</comment>
<feature type="binding site" evidence="9">
    <location>
        <position position="191"/>
    </location>
    <ligand>
        <name>sn-glycerol 1-phosphate</name>
        <dbReference type="ChEBI" id="CHEBI:57685"/>
    </ligand>
</feature>
<keyword evidence="11" id="KW-1185">Reference proteome</keyword>
<organism evidence="10 11">
    <name type="scientific">Paenibacillus sepulcri</name>
    <dbReference type="NCBI Taxonomy" id="359917"/>
    <lineage>
        <taxon>Bacteria</taxon>
        <taxon>Bacillati</taxon>
        <taxon>Bacillota</taxon>
        <taxon>Bacilli</taxon>
        <taxon>Bacillales</taxon>
        <taxon>Paenibacillaceae</taxon>
        <taxon>Paenibacillus</taxon>
    </lineage>
</organism>
<evidence type="ECO:0000256" key="9">
    <source>
        <dbReference type="HAMAP-Rule" id="MF_00112"/>
    </source>
</evidence>
<evidence type="ECO:0000256" key="3">
    <source>
        <dbReference type="ARBA" id="ARBA00022723"/>
    </source>
</evidence>
<proteinExistence type="inferred from homology"/>
<dbReference type="HAMAP" id="MF_00112">
    <property type="entry name" value="GGGP_HepGP_synthase"/>
    <property type="match status" value="1"/>
</dbReference>
<dbReference type="EC" id="2.5.1.n9" evidence="9"/>
<evidence type="ECO:0000256" key="2">
    <source>
        <dbReference type="ARBA" id="ARBA00022679"/>
    </source>
</evidence>
<keyword evidence="1 9" id="KW-0444">Lipid biosynthesis</keyword>
<evidence type="ECO:0000256" key="8">
    <source>
        <dbReference type="ARBA" id="ARBA00048318"/>
    </source>
</evidence>